<organism evidence="2 3">
    <name type="scientific">Lactuca sativa</name>
    <name type="common">Garden lettuce</name>
    <dbReference type="NCBI Taxonomy" id="4236"/>
    <lineage>
        <taxon>Eukaryota</taxon>
        <taxon>Viridiplantae</taxon>
        <taxon>Streptophyta</taxon>
        <taxon>Embryophyta</taxon>
        <taxon>Tracheophyta</taxon>
        <taxon>Spermatophyta</taxon>
        <taxon>Magnoliopsida</taxon>
        <taxon>eudicotyledons</taxon>
        <taxon>Gunneridae</taxon>
        <taxon>Pentapetalae</taxon>
        <taxon>asterids</taxon>
        <taxon>campanulids</taxon>
        <taxon>Asterales</taxon>
        <taxon>Asteraceae</taxon>
        <taxon>Cichorioideae</taxon>
        <taxon>Cichorieae</taxon>
        <taxon>Lactucinae</taxon>
        <taxon>Lactuca</taxon>
    </lineage>
</organism>
<comment type="caution">
    <text evidence="2">The sequence shown here is derived from an EMBL/GenBank/DDBJ whole genome shotgun (WGS) entry which is preliminary data.</text>
</comment>
<evidence type="ECO:0000313" key="2">
    <source>
        <dbReference type="EMBL" id="KAJ0198259.1"/>
    </source>
</evidence>
<reference evidence="2 3" key="1">
    <citation type="journal article" date="2017" name="Nat. Commun.">
        <title>Genome assembly with in vitro proximity ligation data and whole-genome triplication in lettuce.</title>
        <authorList>
            <person name="Reyes-Chin-Wo S."/>
            <person name="Wang Z."/>
            <person name="Yang X."/>
            <person name="Kozik A."/>
            <person name="Arikit S."/>
            <person name="Song C."/>
            <person name="Xia L."/>
            <person name="Froenicke L."/>
            <person name="Lavelle D.O."/>
            <person name="Truco M.J."/>
            <person name="Xia R."/>
            <person name="Zhu S."/>
            <person name="Xu C."/>
            <person name="Xu H."/>
            <person name="Xu X."/>
            <person name="Cox K."/>
            <person name="Korf I."/>
            <person name="Meyers B.C."/>
            <person name="Michelmore R.W."/>
        </authorList>
    </citation>
    <scope>NUCLEOTIDE SEQUENCE [LARGE SCALE GENOMIC DNA]</scope>
    <source>
        <strain evidence="3">cv. Salinas</strain>
        <tissue evidence="2">Seedlings</tissue>
    </source>
</reference>
<evidence type="ECO:0000313" key="3">
    <source>
        <dbReference type="Proteomes" id="UP000235145"/>
    </source>
</evidence>
<dbReference type="EMBL" id="NBSK02000007">
    <property type="protein sequence ID" value="KAJ0198259.1"/>
    <property type="molecule type" value="Genomic_DNA"/>
</dbReference>
<proteinExistence type="predicted"/>
<protein>
    <submittedName>
        <fullName evidence="2">Uncharacterized protein</fullName>
    </submittedName>
</protein>
<keyword evidence="3" id="KW-1185">Reference proteome</keyword>
<sequence>MRRIIKNDYDEVFEKLQMLTDNGLDQFLENVTLNHLKNSLEDIFDDDDEDGEEQNRSDDDDDDENIEGGENDEENEDAGSEGG</sequence>
<accession>A0A9R1X567</accession>
<evidence type="ECO:0000256" key="1">
    <source>
        <dbReference type="SAM" id="MobiDB-lite"/>
    </source>
</evidence>
<name>A0A9R1X567_LACSA</name>
<dbReference type="Proteomes" id="UP000235145">
    <property type="component" value="Unassembled WGS sequence"/>
</dbReference>
<gene>
    <name evidence="2" type="ORF">LSAT_V11C700355910</name>
</gene>
<dbReference type="AlphaFoldDB" id="A0A9R1X567"/>
<feature type="region of interest" description="Disordered" evidence="1">
    <location>
        <begin position="42"/>
        <end position="83"/>
    </location>
</feature>